<name>A0A7W7NWT8_9SPHN</name>
<proteinExistence type="predicted"/>
<organism evidence="1 2">
    <name type="scientific">Novosphingobium chloroacetimidivorans</name>
    <dbReference type="NCBI Taxonomy" id="1428314"/>
    <lineage>
        <taxon>Bacteria</taxon>
        <taxon>Pseudomonadati</taxon>
        <taxon>Pseudomonadota</taxon>
        <taxon>Alphaproteobacteria</taxon>
        <taxon>Sphingomonadales</taxon>
        <taxon>Sphingomonadaceae</taxon>
        <taxon>Novosphingobium</taxon>
    </lineage>
</organism>
<protein>
    <submittedName>
        <fullName evidence="1">Uncharacterized protein</fullName>
    </submittedName>
</protein>
<keyword evidence="2" id="KW-1185">Reference proteome</keyword>
<gene>
    <name evidence="1" type="ORF">HNO88_002095</name>
</gene>
<comment type="caution">
    <text evidence="1">The sequence shown here is derived from an EMBL/GenBank/DDBJ whole genome shotgun (WGS) entry which is preliminary data.</text>
</comment>
<reference evidence="1 2" key="1">
    <citation type="submission" date="2020-08" db="EMBL/GenBank/DDBJ databases">
        <title>Functional genomics of gut bacteria from endangered species of beetles.</title>
        <authorList>
            <person name="Carlos-Shanley C."/>
        </authorList>
    </citation>
    <scope>NUCLEOTIDE SEQUENCE [LARGE SCALE GENOMIC DNA]</scope>
    <source>
        <strain evidence="1 2">S00245</strain>
    </source>
</reference>
<dbReference type="Proteomes" id="UP000555448">
    <property type="component" value="Unassembled WGS sequence"/>
</dbReference>
<dbReference type="EMBL" id="JACHLR010000007">
    <property type="protein sequence ID" value="MBB4858769.1"/>
    <property type="molecule type" value="Genomic_DNA"/>
</dbReference>
<evidence type="ECO:0000313" key="2">
    <source>
        <dbReference type="Proteomes" id="UP000555448"/>
    </source>
</evidence>
<accession>A0A7W7NWT8</accession>
<evidence type="ECO:0000313" key="1">
    <source>
        <dbReference type="EMBL" id="MBB4858769.1"/>
    </source>
</evidence>
<sequence length="34" mass="4037">MDDIEPEEQRDLEAGLFDRDALQAVHFRRIGHEQ</sequence>
<dbReference type="AlphaFoldDB" id="A0A7W7NWT8"/>